<evidence type="ECO:0000256" key="5">
    <source>
        <dbReference type="ARBA" id="ARBA00023277"/>
    </source>
</evidence>
<feature type="signal peptide" evidence="9">
    <location>
        <begin position="1"/>
        <end position="31"/>
    </location>
</feature>
<evidence type="ECO:0000256" key="3">
    <source>
        <dbReference type="ARBA" id="ARBA00022729"/>
    </source>
</evidence>
<keyword evidence="2" id="KW-0858">Xylan degradation</keyword>
<organism evidence="11 12">
    <name type="scientific">Glycomyces harbinensis</name>
    <dbReference type="NCBI Taxonomy" id="58114"/>
    <lineage>
        <taxon>Bacteria</taxon>
        <taxon>Bacillati</taxon>
        <taxon>Actinomycetota</taxon>
        <taxon>Actinomycetes</taxon>
        <taxon>Glycomycetales</taxon>
        <taxon>Glycomycetaceae</taxon>
        <taxon>Glycomyces</taxon>
    </lineage>
</organism>
<dbReference type="Pfam" id="PF04616">
    <property type="entry name" value="Glyco_hydro_43"/>
    <property type="match status" value="1"/>
</dbReference>
<protein>
    <submittedName>
        <fullName evidence="11">Carbohydrate binding module (Family 6)</fullName>
    </submittedName>
</protein>
<keyword evidence="5" id="KW-0119">Carbohydrate metabolism</keyword>
<keyword evidence="12" id="KW-1185">Reference proteome</keyword>
<dbReference type="InterPro" id="IPR005084">
    <property type="entry name" value="CBM6"/>
</dbReference>
<dbReference type="AlphaFoldDB" id="A0A1G7ALQ9"/>
<gene>
    <name evidence="11" type="ORF">SAMN05216270_11420</name>
</gene>
<accession>A0A1G7ALQ9</accession>
<dbReference type="SUPFAM" id="SSF49785">
    <property type="entry name" value="Galactose-binding domain-like"/>
    <property type="match status" value="1"/>
</dbReference>
<dbReference type="PANTHER" id="PTHR43772:SF2">
    <property type="entry name" value="PUTATIVE (AFU_ORTHOLOGUE AFUA_2G04480)-RELATED"/>
    <property type="match status" value="1"/>
</dbReference>
<evidence type="ECO:0000256" key="1">
    <source>
        <dbReference type="ARBA" id="ARBA00009865"/>
    </source>
</evidence>
<keyword evidence="3 9" id="KW-0732">Signal</keyword>
<evidence type="ECO:0000313" key="11">
    <source>
        <dbReference type="EMBL" id="SDE15683.1"/>
    </source>
</evidence>
<dbReference type="Pfam" id="PF03422">
    <property type="entry name" value="CBM_6"/>
    <property type="match status" value="1"/>
</dbReference>
<dbReference type="OrthoDB" id="9758923at2"/>
<dbReference type="InterPro" id="IPR023296">
    <property type="entry name" value="Glyco_hydro_beta-prop_sf"/>
</dbReference>
<dbReference type="Proteomes" id="UP000198949">
    <property type="component" value="Unassembled WGS sequence"/>
</dbReference>
<dbReference type="SUPFAM" id="SSF75005">
    <property type="entry name" value="Arabinanase/levansucrase/invertase"/>
    <property type="match status" value="1"/>
</dbReference>
<keyword evidence="2" id="KW-0624">Polysaccharide degradation</keyword>
<proteinExistence type="inferred from homology"/>
<dbReference type="InterPro" id="IPR052176">
    <property type="entry name" value="Glycosyl_Hydrlase_43_Enz"/>
</dbReference>
<dbReference type="InterPro" id="IPR006710">
    <property type="entry name" value="Glyco_hydro_43"/>
</dbReference>
<dbReference type="STRING" id="58114.SAMN05216270_11420"/>
<evidence type="ECO:0000259" key="10">
    <source>
        <dbReference type="PROSITE" id="PS51175"/>
    </source>
</evidence>
<dbReference type="Gene3D" id="2.60.120.260">
    <property type="entry name" value="Galactose-binding domain-like"/>
    <property type="match status" value="1"/>
</dbReference>
<dbReference type="PROSITE" id="PS51175">
    <property type="entry name" value="CBM6"/>
    <property type="match status" value="1"/>
</dbReference>
<dbReference type="Gene3D" id="2.115.10.20">
    <property type="entry name" value="Glycosyl hydrolase domain, family 43"/>
    <property type="match status" value="1"/>
</dbReference>
<dbReference type="GO" id="GO:0030246">
    <property type="term" value="F:carbohydrate binding"/>
    <property type="evidence" value="ECO:0007669"/>
    <property type="project" value="InterPro"/>
</dbReference>
<dbReference type="GO" id="GO:0045493">
    <property type="term" value="P:xylan catabolic process"/>
    <property type="evidence" value="ECO:0007669"/>
    <property type="project" value="UniProtKB-KW"/>
</dbReference>
<evidence type="ECO:0000313" key="12">
    <source>
        <dbReference type="Proteomes" id="UP000198949"/>
    </source>
</evidence>
<sequence>MSTPNRSPRRLATLAITLASAFLAATLSAVADPSPSPVQADNPIVQTIYTADPAPLVHNGRVYLYTGHDEDGSTWFTMKEWRVWSSDDMVNWTDHGSPLNIDTFSWARQDAWAGQAVERNGKFYWYVPVINDATGRNAIGVAVADSPTGPFRDAIGRPLIDNAEIDPTVFIDTDGQAYLYWGNPNLWYVKLNADMTSYSGSPAKIPLTTQGFGTRPGGTDRPTLYEEGPWVYKRGSLYYNVFAAQCCSEFIAYSTAPGPTGPWTYRGTVMPAQGSSFTNHAGVIDFKGGSYFFYHNGALPGGGGFTRSVAVEKFTYNADGTIPTINMTTGGAPQVGSLNPYVRQEAETIAWGTGVETEPASGGGMNVGWIENGDSIKVEGAAFGTGASSFTARVASATAGGTIELRLDGPNGTRVGTCSVSGTGGWQNWANVTCPVSGATGNHDLYLKFTGGSGYLYNVDWWQFTA</sequence>
<keyword evidence="6 8" id="KW-0326">Glycosidase</keyword>
<dbReference type="PANTHER" id="PTHR43772">
    <property type="entry name" value="ENDO-1,4-BETA-XYLANASE"/>
    <property type="match status" value="1"/>
</dbReference>
<evidence type="ECO:0000256" key="2">
    <source>
        <dbReference type="ARBA" id="ARBA00022651"/>
    </source>
</evidence>
<comment type="similarity">
    <text evidence="1 8">Belongs to the glycosyl hydrolase 43 family.</text>
</comment>
<dbReference type="CDD" id="cd04084">
    <property type="entry name" value="CBM6_xylanase-like"/>
    <property type="match status" value="1"/>
</dbReference>
<keyword evidence="4 8" id="KW-0378">Hydrolase</keyword>
<name>A0A1G7ALQ9_9ACTN</name>
<dbReference type="CDD" id="cd18618">
    <property type="entry name" value="GH43_Xsa43E-like"/>
    <property type="match status" value="1"/>
</dbReference>
<evidence type="ECO:0000256" key="9">
    <source>
        <dbReference type="SAM" id="SignalP"/>
    </source>
</evidence>
<dbReference type="SMART" id="SM00606">
    <property type="entry name" value="CBD_IV"/>
    <property type="match status" value="1"/>
</dbReference>
<dbReference type="InterPro" id="IPR006584">
    <property type="entry name" value="Cellulose-bd_IV"/>
</dbReference>
<dbReference type="RefSeq" id="WP_091039265.1">
    <property type="nucleotide sequence ID" value="NZ_FNAD01000014.1"/>
</dbReference>
<evidence type="ECO:0000256" key="8">
    <source>
        <dbReference type="RuleBase" id="RU361187"/>
    </source>
</evidence>
<evidence type="ECO:0000256" key="7">
    <source>
        <dbReference type="PIRSR" id="PIRSR606710-2"/>
    </source>
</evidence>
<reference evidence="12" key="1">
    <citation type="submission" date="2016-10" db="EMBL/GenBank/DDBJ databases">
        <authorList>
            <person name="Varghese N."/>
            <person name="Submissions S."/>
        </authorList>
    </citation>
    <scope>NUCLEOTIDE SEQUENCE [LARGE SCALE GENOMIC DNA]</scope>
    <source>
        <strain evidence="12">CGMCC 4.3516</strain>
    </source>
</reference>
<feature type="domain" description="CBM6" evidence="10">
    <location>
        <begin position="342"/>
        <end position="465"/>
    </location>
</feature>
<dbReference type="GO" id="GO:0004553">
    <property type="term" value="F:hydrolase activity, hydrolyzing O-glycosyl compounds"/>
    <property type="evidence" value="ECO:0007669"/>
    <property type="project" value="InterPro"/>
</dbReference>
<evidence type="ECO:0000256" key="4">
    <source>
        <dbReference type="ARBA" id="ARBA00022801"/>
    </source>
</evidence>
<evidence type="ECO:0000256" key="6">
    <source>
        <dbReference type="ARBA" id="ARBA00023295"/>
    </source>
</evidence>
<dbReference type="EMBL" id="FNAD01000014">
    <property type="protein sequence ID" value="SDE15683.1"/>
    <property type="molecule type" value="Genomic_DNA"/>
</dbReference>
<feature type="chain" id="PRO_5038619208" evidence="9">
    <location>
        <begin position="32"/>
        <end position="466"/>
    </location>
</feature>
<dbReference type="InterPro" id="IPR008979">
    <property type="entry name" value="Galactose-bd-like_sf"/>
</dbReference>
<feature type="site" description="Important for catalytic activity, responsible for pKa modulation of the active site Glu and correct orientation of both the proton donor and substrate" evidence="7">
    <location>
        <position position="166"/>
    </location>
</feature>